<dbReference type="Proteomes" id="UP000265566">
    <property type="component" value="Chromosome 2"/>
</dbReference>
<dbReference type="KEGG" id="mtr:11408851"/>
<dbReference type="Gene3D" id="2.60.40.1820">
    <property type="match status" value="1"/>
</dbReference>
<dbReference type="STRING" id="3880.Q2HSJ9"/>
<keyword evidence="3" id="KW-1133">Transmembrane helix</keyword>
<reference evidence="6" key="6">
    <citation type="journal article" date="2018" name="Nat. Plants">
        <title>Whole-genome landscape of Medicago truncatula symbiotic genes.</title>
        <authorList>
            <person name="Pecrix Y."/>
            <person name="Gamas P."/>
            <person name="Carrere S."/>
        </authorList>
    </citation>
    <scope>NUCLEOTIDE SEQUENCE</scope>
    <source>
        <tissue evidence="6">Leaves</tissue>
    </source>
</reference>
<feature type="transmembrane region" description="Helical" evidence="3">
    <location>
        <begin position="98"/>
        <end position="119"/>
    </location>
</feature>
<proteinExistence type="predicted"/>
<comment type="subcellular location">
    <subcellularLocation>
        <location evidence="1">Membrane</location>
    </subcellularLocation>
</comment>
<evidence type="ECO:0000313" key="8">
    <source>
        <dbReference type="Proteomes" id="UP000002051"/>
    </source>
</evidence>
<dbReference type="eggNOG" id="ENOG502SSR7">
    <property type="taxonomic scope" value="Eukaryota"/>
</dbReference>
<dbReference type="HOGENOM" id="CLU_051752_8_1_1"/>
<dbReference type="EMBL" id="CM001218">
    <property type="protein sequence ID" value="AES67119.1"/>
    <property type="molecule type" value="Genomic_DNA"/>
</dbReference>
<keyword evidence="8" id="KW-1185">Reference proteome</keyword>
<name>Q2HSJ9_MEDTR</name>
<accession>Q2HSJ9</accession>
<reference evidence="4" key="1">
    <citation type="submission" date="2004-11" db="EMBL/GenBank/DDBJ databases">
        <authorList>
            <person name="Town C.D."/>
        </authorList>
    </citation>
    <scope>NUCLEOTIDE SEQUENCE</scope>
</reference>
<evidence type="ECO:0000313" key="6">
    <source>
        <dbReference type="EMBL" id="RHN75492.1"/>
    </source>
</evidence>
<reference evidence="7" key="5">
    <citation type="submission" date="2015-04" db="UniProtKB">
        <authorList>
            <consortium name="EnsemblPlants"/>
        </authorList>
    </citation>
    <scope>IDENTIFICATION</scope>
    <source>
        <strain evidence="7">cv. Jemalong A17</strain>
    </source>
</reference>
<dbReference type="PANTHER" id="PTHR31234">
    <property type="entry name" value="LATE EMBRYOGENESIS ABUNDANT (LEA) HYDROXYPROLINE-RICH GLYCOPROTEIN FAMILY"/>
    <property type="match status" value="1"/>
</dbReference>
<feature type="transmembrane region" description="Helical" evidence="3">
    <location>
        <begin position="28"/>
        <end position="50"/>
    </location>
</feature>
<dbReference type="EMBL" id="AC151522">
    <property type="protein sequence ID" value="ABD32758.1"/>
    <property type="molecule type" value="Genomic_DNA"/>
</dbReference>
<dbReference type="AlphaFoldDB" id="Q2HSJ9"/>
<reference evidence="4" key="2">
    <citation type="submission" date="2007-03" db="EMBL/GenBank/DDBJ databases">
        <authorList>
            <consortium name="The International Medicago Genome Annotation Group"/>
        </authorList>
    </citation>
    <scope>NUCLEOTIDE SEQUENCE</scope>
</reference>
<dbReference type="GO" id="GO:0016020">
    <property type="term" value="C:membrane"/>
    <property type="evidence" value="ECO:0007669"/>
    <property type="project" value="UniProtKB-SubCell"/>
</dbReference>
<dbReference type="InterPro" id="IPR044839">
    <property type="entry name" value="NDR1-like"/>
</dbReference>
<dbReference type="OMA" id="AGIWPSK"/>
<dbReference type="Proteomes" id="UP000002051">
    <property type="component" value="Chromosome 2"/>
</dbReference>
<organism evidence="4">
    <name type="scientific">Medicago truncatula</name>
    <name type="common">Barrel medic</name>
    <name type="synonym">Medicago tribuloides</name>
    <dbReference type="NCBI Taxonomy" id="3880"/>
    <lineage>
        <taxon>Eukaryota</taxon>
        <taxon>Viridiplantae</taxon>
        <taxon>Streptophyta</taxon>
        <taxon>Embryophyta</taxon>
        <taxon>Tracheophyta</taxon>
        <taxon>Spermatophyta</taxon>
        <taxon>Magnoliopsida</taxon>
        <taxon>eudicotyledons</taxon>
        <taxon>Gunneridae</taxon>
        <taxon>Pentapetalae</taxon>
        <taxon>rosids</taxon>
        <taxon>fabids</taxon>
        <taxon>Fabales</taxon>
        <taxon>Fabaceae</taxon>
        <taxon>Papilionoideae</taxon>
        <taxon>50 kb inversion clade</taxon>
        <taxon>NPAAA clade</taxon>
        <taxon>Hologalegina</taxon>
        <taxon>IRL clade</taxon>
        <taxon>Trifolieae</taxon>
        <taxon>Medicago</taxon>
    </lineage>
</organism>
<reference evidence="5 8" key="4">
    <citation type="journal article" date="2014" name="BMC Genomics">
        <title>An improved genome release (version Mt4.0) for the model legume Medicago truncatula.</title>
        <authorList>
            <person name="Tang H."/>
            <person name="Krishnakumar V."/>
            <person name="Bidwell S."/>
            <person name="Rosen B."/>
            <person name="Chan A."/>
            <person name="Zhou S."/>
            <person name="Gentzbittel L."/>
            <person name="Childs K.L."/>
            <person name="Yandell M."/>
            <person name="Gundlach H."/>
            <person name="Mayer K.F."/>
            <person name="Schwartz D.C."/>
            <person name="Town C.D."/>
        </authorList>
    </citation>
    <scope>GENOME REANNOTATION</scope>
    <source>
        <strain evidence="7 8">cv. Jemalong A17</strain>
    </source>
</reference>
<keyword evidence="2 3" id="KW-0472">Membrane</keyword>
<protein>
    <submittedName>
        <fullName evidence="4">Harpin-induced 1</fullName>
    </submittedName>
    <submittedName>
        <fullName evidence="5 6">Late embryogenesis abundant protein</fullName>
    </submittedName>
</protein>
<dbReference type="GO" id="GO:0098542">
    <property type="term" value="P:defense response to other organism"/>
    <property type="evidence" value="ECO:0007669"/>
    <property type="project" value="InterPro"/>
</dbReference>
<sequence length="214" mass="23772">MEPQPPHTSTNASSRTPGSSTLGVVRRLTWTFILLFLTLTVIIAIAWNVMDPHKTHFRVSSISVSNFTVSDSELKGMFEVELNITNPNKKIEMIVDRFSVSVFYGSVGLSGAIVLQPIYLKKSSDQDVKIKFSLRNSSTKSAYKAVSHGLVNDWNKGIVNFDVKMLARIVFEAGIWPSREKFLDIYCGNLDVGFVPIKDMGKLLGIGKECHAES</sequence>
<dbReference type="OrthoDB" id="1708017at2759"/>
<gene>
    <name evidence="7" type="primary">11408851</name>
    <name evidence="5" type="ordered locus">MTR_2g087080</name>
    <name evidence="4" type="ORF">MtrDRAFT_AC151522g1v2</name>
    <name evidence="6" type="ORF">MtrunA17_Chr2g0321831</name>
</gene>
<evidence type="ECO:0000313" key="5">
    <source>
        <dbReference type="EMBL" id="AES67119.1"/>
    </source>
</evidence>
<evidence type="ECO:0000256" key="2">
    <source>
        <dbReference type="ARBA" id="ARBA00023136"/>
    </source>
</evidence>
<evidence type="ECO:0000313" key="4">
    <source>
        <dbReference type="EMBL" id="ABD32758.1"/>
    </source>
</evidence>
<dbReference type="Gramene" id="rna11710">
    <property type="protein sequence ID" value="RHN75492.1"/>
    <property type="gene ID" value="gene11710"/>
</dbReference>
<evidence type="ECO:0000313" key="7">
    <source>
        <dbReference type="EnsemblPlants" id="AES67119"/>
    </source>
</evidence>
<dbReference type="EMBL" id="PSQE01000002">
    <property type="protein sequence ID" value="RHN75492.1"/>
    <property type="molecule type" value="Genomic_DNA"/>
</dbReference>
<dbReference type="EnsemblPlants" id="AES67119">
    <property type="protein sequence ID" value="AES67119"/>
    <property type="gene ID" value="MTR_2g087080"/>
</dbReference>
<dbReference type="PaxDb" id="3880-AES67119"/>
<keyword evidence="3" id="KW-0812">Transmembrane</keyword>
<dbReference type="PANTHER" id="PTHR31234:SF55">
    <property type="entry name" value="LATE EMBRYOGENESIS ABUNDANT (LEA) HYDROXYPROLINE-RICH GLYCOPROTEIN FAMILY"/>
    <property type="match status" value="1"/>
</dbReference>
<dbReference type="SUPFAM" id="SSF117070">
    <property type="entry name" value="LEA14-like"/>
    <property type="match status" value="1"/>
</dbReference>
<evidence type="ECO:0000256" key="1">
    <source>
        <dbReference type="ARBA" id="ARBA00004370"/>
    </source>
</evidence>
<reference evidence="5 8" key="3">
    <citation type="journal article" date="2011" name="Nature">
        <title>The Medicago genome provides insight into the evolution of rhizobial symbioses.</title>
        <authorList>
            <person name="Young N.D."/>
            <person name="Debelle F."/>
            <person name="Oldroyd G.E."/>
            <person name="Geurts R."/>
            <person name="Cannon S.B."/>
            <person name="Udvardi M.K."/>
            <person name="Benedito V.A."/>
            <person name="Mayer K.F."/>
            <person name="Gouzy J."/>
            <person name="Schoof H."/>
            <person name="Van de Peer Y."/>
            <person name="Proost S."/>
            <person name="Cook D.R."/>
            <person name="Meyers B.C."/>
            <person name="Spannagl M."/>
            <person name="Cheung F."/>
            <person name="De Mita S."/>
            <person name="Krishnakumar V."/>
            <person name="Gundlach H."/>
            <person name="Zhou S."/>
            <person name="Mudge J."/>
            <person name="Bharti A.K."/>
            <person name="Murray J.D."/>
            <person name="Naoumkina M.A."/>
            <person name="Rosen B."/>
            <person name="Silverstein K.A."/>
            <person name="Tang H."/>
            <person name="Rombauts S."/>
            <person name="Zhao P.X."/>
            <person name="Zhou P."/>
            <person name="Barbe V."/>
            <person name="Bardou P."/>
            <person name="Bechner M."/>
            <person name="Bellec A."/>
            <person name="Berger A."/>
            <person name="Berges H."/>
            <person name="Bidwell S."/>
            <person name="Bisseling T."/>
            <person name="Choisne N."/>
            <person name="Couloux A."/>
            <person name="Denny R."/>
            <person name="Deshpande S."/>
            <person name="Dai X."/>
            <person name="Doyle J.J."/>
            <person name="Dudez A.M."/>
            <person name="Farmer A.D."/>
            <person name="Fouteau S."/>
            <person name="Franken C."/>
            <person name="Gibelin C."/>
            <person name="Gish J."/>
            <person name="Goldstein S."/>
            <person name="Gonzalez A.J."/>
            <person name="Green P.J."/>
            <person name="Hallab A."/>
            <person name="Hartog M."/>
            <person name="Hua A."/>
            <person name="Humphray S.J."/>
            <person name="Jeong D.H."/>
            <person name="Jing Y."/>
            <person name="Jocker A."/>
            <person name="Kenton S.M."/>
            <person name="Kim D.J."/>
            <person name="Klee K."/>
            <person name="Lai H."/>
            <person name="Lang C."/>
            <person name="Lin S."/>
            <person name="Macmil S.L."/>
            <person name="Magdelenat G."/>
            <person name="Matthews L."/>
            <person name="McCorrison J."/>
            <person name="Monaghan E.L."/>
            <person name="Mun J.H."/>
            <person name="Najar F.Z."/>
            <person name="Nicholson C."/>
            <person name="Noirot C."/>
            <person name="O'Bleness M."/>
            <person name="Paule C.R."/>
            <person name="Poulain J."/>
            <person name="Prion F."/>
            <person name="Qin B."/>
            <person name="Qu C."/>
            <person name="Retzel E.F."/>
            <person name="Riddle C."/>
            <person name="Sallet E."/>
            <person name="Samain S."/>
            <person name="Samson N."/>
            <person name="Sanders I."/>
            <person name="Saurat O."/>
            <person name="Scarpelli C."/>
            <person name="Schiex T."/>
            <person name="Segurens B."/>
            <person name="Severin A.J."/>
            <person name="Sherrier D.J."/>
            <person name="Shi R."/>
            <person name="Sims S."/>
            <person name="Singer S.R."/>
            <person name="Sinharoy S."/>
            <person name="Sterck L."/>
            <person name="Viollet A."/>
            <person name="Wang B.B."/>
            <person name="Wang K."/>
            <person name="Wang M."/>
            <person name="Wang X."/>
            <person name="Warfsmann J."/>
            <person name="Weissenbach J."/>
            <person name="White D.D."/>
            <person name="White J.D."/>
            <person name="Wiley G.B."/>
            <person name="Wincker P."/>
            <person name="Xing Y."/>
            <person name="Yang L."/>
            <person name="Yao Z."/>
            <person name="Ying F."/>
            <person name="Zhai J."/>
            <person name="Zhou L."/>
            <person name="Zuber A."/>
            <person name="Denarie J."/>
            <person name="Dixon R.A."/>
            <person name="May G.D."/>
            <person name="Schwartz D.C."/>
            <person name="Rogers J."/>
            <person name="Quetier F."/>
            <person name="Town C.D."/>
            <person name="Roe B.A."/>
        </authorList>
    </citation>
    <scope>NUCLEOTIDE SEQUENCE [LARGE SCALE GENOMIC DNA]</scope>
    <source>
        <strain evidence="5">A17</strain>
        <strain evidence="7 8">cv. Jemalong A17</strain>
    </source>
</reference>
<evidence type="ECO:0000256" key="3">
    <source>
        <dbReference type="SAM" id="Phobius"/>
    </source>
</evidence>